<sequence length="81" mass="9186">MKLLRDFFRIRRSGSSAVGGHRDASRRTWTITVPEPLPNRADDNVIDLRRHVDQAHGRPSSRQDHDAPKSRGHLQLVSSHG</sequence>
<gene>
    <name evidence="2" type="ORF">EKH80_20825</name>
</gene>
<organism evidence="2 3">
    <name type="scientific">Dyella choica</name>
    <dbReference type="NCBI Taxonomy" id="1927959"/>
    <lineage>
        <taxon>Bacteria</taxon>
        <taxon>Pseudomonadati</taxon>
        <taxon>Pseudomonadota</taxon>
        <taxon>Gammaproteobacteria</taxon>
        <taxon>Lysobacterales</taxon>
        <taxon>Rhodanobacteraceae</taxon>
        <taxon>Dyella</taxon>
    </lineage>
</organism>
<name>A0A432M0M7_9GAMM</name>
<protein>
    <submittedName>
        <fullName evidence="2">Uncharacterized protein</fullName>
    </submittedName>
</protein>
<dbReference type="EMBL" id="RYYV01000024">
    <property type="protein sequence ID" value="RUL70413.1"/>
    <property type="molecule type" value="Genomic_DNA"/>
</dbReference>
<dbReference type="Proteomes" id="UP000274358">
    <property type="component" value="Unassembled WGS sequence"/>
</dbReference>
<accession>A0A432M0M7</accession>
<feature type="compositionally biased region" description="Basic and acidic residues" evidence="1">
    <location>
        <begin position="40"/>
        <end position="69"/>
    </location>
</feature>
<reference evidence="2 3" key="1">
    <citation type="submission" date="2018-12" db="EMBL/GenBank/DDBJ databases">
        <title>Dyella dinghuensis sp. nov. DHOA06 and Dyella choica sp. nov. 4M-K27, isolated from forest soil.</title>
        <authorList>
            <person name="Qiu L.-H."/>
            <person name="Gao Z.-H."/>
        </authorList>
    </citation>
    <scope>NUCLEOTIDE SEQUENCE [LARGE SCALE GENOMIC DNA]</scope>
    <source>
        <strain evidence="2 3">4M-K27</strain>
    </source>
</reference>
<dbReference type="AlphaFoldDB" id="A0A432M0M7"/>
<evidence type="ECO:0000313" key="2">
    <source>
        <dbReference type="EMBL" id="RUL70413.1"/>
    </source>
</evidence>
<dbReference type="RefSeq" id="WP_126686723.1">
    <property type="nucleotide sequence ID" value="NZ_RYYV01000024.1"/>
</dbReference>
<feature type="region of interest" description="Disordered" evidence="1">
    <location>
        <begin position="35"/>
        <end position="81"/>
    </location>
</feature>
<proteinExistence type="predicted"/>
<dbReference type="OrthoDB" id="5957082at2"/>
<keyword evidence="3" id="KW-1185">Reference proteome</keyword>
<evidence type="ECO:0000313" key="3">
    <source>
        <dbReference type="Proteomes" id="UP000274358"/>
    </source>
</evidence>
<comment type="caution">
    <text evidence="2">The sequence shown here is derived from an EMBL/GenBank/DDBJ whole genome shotgun (WGS) entry which is preliminary data.</text>
</comment>
<evidence type="ECO:0000256" key="1">
    <source>
        <dbReference type="SAM" id="MobiDB-lite"/>
    </source>
</evidence>